<dbReference type="PANTHER" id="PTHR43312:SF1">
    <property type="entry name" value="NADP-DEPENDENT OXIDOREDUCTASE DOMAIN-CONTAINING PROTEIN"/>
    <property type="match status" value="1"/>
</dbReference>
<dbReference type="Proteomes" id="UP001205748">
    <property type="component" value="Unassembled WGS sequence"/>
</dbReference>
<dbReference type="InterPro" id="IPR017896">
    <property type="entry name" value="4Fe4S_Fe-S-bd"/>
</dbReference>
<keyword evidence="6" id="KW-1185">Reference proteome</keyword>
<dbReference type="PANTHER" id="PTHR43312">
    <property type="entry name" value="D-THREO-ALDOSE 1-DEHYDROGENASE"/>
    <property type="match status" value="1"/>
</dbReference>
<dbReference type="PROSITE" id="PS00198">
    <property type="entry name" value="4FE4S_FER_1"/>
    <property type="match status" value="1"/>
</dbReference>
<dbReference type="GO" id="GO:0046872">
    <property type="term" value="F:metal ion binding"/>
    <property type="evidence" value="ECO:0007669"/>
    <property type="project" value="UniProtKB-KW"/>
</dbReference>
<dbReference type="InterPro" id="IPR020471">
    <property type="entry name" value="AKR"/>
</dbReference>
<accession>A0AAE3HCX9</accession>
<dbReference type="PRINTS" id="PR00069">
    <property type="entry name" value="ALDKETRDTASE"/>
</dbReference>
<evidence type="ECO:0000313" key="5">
    <source>
        <dbReference type="EMBL" id="MCR1897951.1"/>
    </source>
</evidence>
<dbReference type="InterPro" id="IPR017900">
    <property type="entry name" value="4Fe4S_Fe_S_CS"/>
</dbReference>
<proteinExistence type="predicted"/>
<evidence type="ECO:0000259" key="4">
    <source>
        <dbReference type="PROSITE" id="PS51379"/>
    </source>
</evidence>
<evidence type="ECO:0000313" key="6">
    <source>
        <dbReference type="Proteomes" id="UP001205748"/>
    </source>
</evidence>
<feature type="domain" description="4Fe-4S ferredoxin-type" evidence="4">
    <location>
        <begin position="260"/>
        <end position="287"/>
    </location>
</feature>
<sequence length="315" mass="35209">MEYNELGKTGMKVSKLCFGGLTVGPLQANLSPEEGGKIIARAMEEGVNFIDTADLYHTYFHIKKAMEYSKKELIISTKSYDYEKSGAEKNFLKALNQLGRDYIDIFMLHEQESLLTIQGHWEAMEYFIGQKDKGNIRAVGISTHRVEAVYAAADIPELDIIHPIININGIGIDDGSREDMEEAIAYAKGKGKGIYGMKPLGGGNLLHNIEKCFDYILGLDTLDSIAVGMQSEEEVLYNVHRFNGQAIPSWIKNNIDKKPRKLLVDFWCEGCGNCERKCTHDAIKVVDGKAQVDREKCVLCGYCGAYCPQFCIKVI</sequence>
<gene>
    <name evidence="5" type="ORF">NSA47_02980</name>
</gene>
<dbReference type="Gene3D" id="3.30.70.20">
    <property type="match status" value="1"/>
</dbReference>
<evidence type="ECO:0000256" key="2">
    <source>
        <dbReference type="ARBA" id="ARBA00023004"/>
    </source>
</evidence>
<dbReference type="InterPro" id="IPR023210">
    <property type="entry name" value="NADP_OxRdtase_dom"/>
</dbReference>
<dbReference type="Gene3D" id="3.20.20.100">
    <property type="entry name" value="NADP-dependent oxidoreductase domain"/>
    <property type="match status" value="1"/>
</dbReference>
<keyword evidence="3" id="KW-0411">Iron-sulfur</keyword>
<keyword evidence="2" id="KW-0408">Iron</keyword>
<dbReference type="GO" id="GO:0016491">
    <property type="term" value="F:oxidoreductase activity"/>
    <property type="evidence" value="ECO:0007669"/>
    <property type="project" value="InterPro"/>
</dbReference>
<dbReference type="EMBL" id="JANKAS010000002">
    <property type="protein sequence ID" value="MCR1897951.1"/>
    <property type="molecule type" value="Genomic_DNA"/>
</dbReference>
<dbReference type="PROSITE" id="PS51379">
    <property type="entry name" value="4FE4S_FER_2"/>
    <property type="match status" value="2"/>
</dbReference>
<dbReference type="AlphaFoldDB" id="A0AAE3HCX9"/>
<dbReference type="SUPFAM" id="SSF54862">
    <property type="entry name" value="4Fe-4S ferredoxins"/>
    <property type="match status" value="1"/>
</dbReference>
<reference evidence="5" key="1">
    <citation type="submission" date="2022-07" db="EMBL/GenBank/DDBJ databases">
        <title>Enhanced cultured diversity of the mouse gut microbiota enables custom-made synthetic communities.</title>
        <authorList>
            <person name="Afrizal A."/>
        </authorList>
    </citation>
    <scope>NUCLEOTIDE SEQUENCE</scope>
    <source>
        <strain evidence="5">DSM 28593</strain>
    </source>
</reference>
<protein>
    <submittedName>
        <fullName evidence="5">Aldo/keto reductase</fullName>
    </submittedName>
</protein>
<dbReference type="Pfam" id="PF00248">
    <property type="entry name" value="Aldo_ket_red"/>
    <property type="match status" value="1"/>
</dbReference>
<dbReference type="InterPro" id="IPR053135">
    <property type="entry name" value="AKR2_Oxidoreductase"/>
</dbReference>
<organism evidence="5 6">
    <name type="scientific">Irregularibacter muris</name>
    <dbReference type="NCBI Taxonomy" id="1796619"/>
    <lineage>
        <taxon>Bacteria</taxon>
        <taxon>Bacillati</taxon>
        <taxon>Bacillota</taxon>
        <taxon>Clostridia</taxon>
        <taxon>Eubacteriales</taxon>
        <taxon>Eubacteriaceae</taxon>
        <taxon>Irregularibacter</taxon>
    </lineage>
</organism>
<dbReference type="CDD" id="cd19100">
    <property type="entry name" value="AKR_unchar"/>
    <property type="match status" value="1"/>
</dbReference>
<dbReference type="RefSeq" id="WP_257529417.1">
    <property type="nucleotide sequence ID" value="NZ_JANKAS010000002.1"/>
</dbReference>
<evidence type="ECO:0000256" key="1">
    <source>
        <dbReference type="ARBA" id="ARBA00022723"/>
    </source>
</evidence>
<dbReference type="InterPro" id="IPR036812">
    <property type="entry name" value="NAD(P)_OxRdtase_dom_sf"/>
</dbReference>
<dbReference type="Pfam" id="PF00037">
    <property type="entry name" value="Fer4"/>
    <property type="match status" value="1"/>
</dbReference>
<evidence type="ECO:0000256" key="3">
    <source>
        <dbReference type="ARBA" id="ARBA00023014"/>
    </source>
</evidence>
<comment type="caution">
    <text evidence="5">The sequence shown here is derived from an EMBL/GenBank/DDBJ whole genome shotgun (WGS) entry which is preliminary data.</text>
</comment>
<keyword evidence="1" id="KW-0479">Metal-binding</keyword>
<name>A0AAE3HCX9_9FIRM</name>
<feature type="domain" description="4Fe-4S ferredoxin-type" evidence="4">
    <location>
        <begin position="288"/>
        <end position="315"/>
    </location>
</feature>
<dbReference type="SUPFAM" id="SSF51430">
    <property type="entry name" value="NAD(P)-linked oxidoreductase"/>
    <property type="match status" value="1"/>
</dbReference>
<dbReference type="GO" id="GO:0051536">
    <property type="term" value="F:iron-sulfur cluster binding"/>
    <property type="evidence" value="ECO:0007669"/>
    <property type="project" value="UniProtKB-KW"/>
</dbReference>